<sequence length="74" mass="8603">MTVPLALLSSWKAGYAYRPHDNTYRDCKDVIVDLTIIKIVEQKTKRILYTDYVLIRSMCFLSVEPAPIRSQKII</sequence>
<keyword evidence="2" id="KW-1185">Reference proteome</keyword>
<organism evidence="1 2">
    <name type="scientific">Anaerobium acetethylicum</name>
    <dbReference type="NCBI Taxonomy" id="1619234"/>
    <lineage>
        <taxon>Bacteria</taxon>
        <taxon>Bacillati</taxon>
        <taxon>Bacillota</taxon>
        <taxon>Clostridia</taxon>
        <taxon>Lachnospirales</taxon>
        <taxon>Lachnospiraceae</taxon>
        <taxon>Anaerobium</taxon>
    </lineage>
</organism>
<dbReference type="AlphaFoldDB" id="A0A1D3TXT1"/>
<name>A0A1D3TXT1_9FIRM</name>
<reference evidence="1 2" key="1">
    <citation type="submission" date="2016-09" db="EMBL/GenBank/DDBJ databases">
        <authorList>
            <person name="Capua I."/>
            <person name="De Benedictis P."/>
            <person name="Joannis T."/>
            <person name="Lombin L.H."/>
            <person name="Cattoli G."/>
        </authorList>
    </citation>
    <scope>NUCLEOTIDE SEQUENCE [LARGE SCALE GENOMIC DNA]</scope>
    <source>
        <strain evidence="1 2">GluBS11</strain>
    </source>
</reference>
<evidence type="ECO:0000313" key="1">
    <source>
        <dbReference type="EMBL" id="SCP99165.1"/>
    </source>
</evidence>
<dbReference type="Proteomes" id="UP000199315">
    <property type="component" value="Unassembled WGS sequence"/>
</dbReference>
<proteinExistence type="predicted"/>
<evidence type="ECO:0000313" key="2">
    <source>
        <dbReference type="Proteomes" id="UP000199315"/>
    </source>
</evidence>
<gene>
    <name evidence="1" type="ORF">SAMN05421730_103328</name>
</gene>
<accession>A0A1D3TXT1</accession>
<dbReference type="EMBL" id="FMKA01000033">
    <property type="protein sequence ID" value="SCP99165.1"/>
    <property type="molecule type" value="Genomic_DNA"/>
</dbReference>
<protein>
    <submittedName>
        <fullName evidence="1">Uncharacterized protein</fullName>
    </submittedName>
</protein>